<dbReference type="InterPro" id="IPR000917">
    <property type="entry name" value="Sulfatase_N"/>
</dbReference>
<feature type="domain" description="Sulfatase N-terminal" evidence="6">
    <location>
        <begin position="21"/>
        <end position="402"/>
    </location>
</feature>
<dbReference type="OrthoDB" id="9783154at2"/>
<dbReference type="CDD" id="cd16143">
    <property type="entry name" value="ARS_like"/>
    <property type="match status" value="1"/>
</dbReference>
<dbReference type="eggNOG" id="COG3119">
    <property type="taxonomic scope" value="Bacteria"/>
</dbReference>
<dbReference type="Pfam" id="PF00884">
    <property type="entry name" value="Sulfatase"/>
    <property type="match status" value="1"/>
</dbReference>
<name>A6DJ74_9BACT</name>
<evidence type="ECO:0000256" key="2">
    <source>
        <dbReference type="ARBA" id="ARBA00022723"/>
    </source>
</evidence>
<dbReference type="GO" id="GO:0046872">
    <property type="term" value="F:metal ion binding"/>
    <property type="evidence" value="ECO:0007669"/>
    <property type="project" value="UniProtKB-KW"/>
</dbReference>
<keyword evidence="3" id="KW-0378">Hydrolase</keyword>
<evidence type="ECO:0000313" key="8">
    <source>
        <dbReference type="Proteomes" id="UP000004947"/>
    </source>
</evidence>
<evidence type="ECO:0000256" key="1">
    <source>
        <dbReference type="ARBA" id="ARBA00008779"/>
    </source>
</evidence>
<evidence type="ECO:0000259" key="6">
    <source>
        <dbReference type="Pfam" id="PF00884"/>
    </source>
</evidence>
<keyword evidence="2" id="KW-0479">Metal-binding</keyword>
<dbReference type="InterPro" id="IPR017850">
    <property type="entry name" value="Alkaline_phosphatase_core_sf"/>
</dbReference>
<dbReference type="AlphaFoldDB" id="A6DJ74"/>
<dbReference type="RefSeq" id="WP_007277946.1">
    <property type="nucleotide sequence ID" value="NZ_ABCK01000005.1"/>
</dbReference>
<evidence type="ECO:0000313" key="7">
    <source>
        <dbReference type="EMBL" id="EDM28510.1"/>
    </source>
</evidence>
<dbReference type="InterPro" id="IPR024607">
    <property type="entry name" value="Sulfatase_CS"/>
</dbReference>
<dbReference type="InterPro" id="IPR050738">
    <property type="entry name" value="Sulfatase"/>
</dbReference>
<sequence>MIKKFLTLLFLASAATANEKPNVILINSDDYGIGDVNCYNPDSKFYTPTLDKLAARGMRFTDHHTTASTCAPTRYSILTGNYVQRGLNPRGVWNYSTKSQILPDQKVTIGKLMQQAGYNTAMLGKFHIGGTFYERGSDKLAENEKDYKKLDFSRPFKMGPLDLGFDYSFILPNGIQESPYAHFENDVMIGDQDDLRLQEGRWTRAAKGQNTHRGYYQVGMPYWDFLQVGPTLANKALGFIDNHYKENEDKPFFLYFCTQSIHGPNTAAKEINGIQVEGITAERHPDKKGNYNFCSYGDFVYETDVTLRLIMENLEKKGELKNTLIIFTADNGASPGAYPFGQDSSGIYSGFKGSIWEGGHRVPFIAAWGDGTKEGSVIEPGTVNDNLIGQQDIYGTLAELTGQSTLQGACGQDSISFLSQLKGDSKSTREYMYSQGKIEARIRKPKKGGSKDPEARMMRKGKWKLCVHWDMKDKSLNNKPFALYNLEDDPQEEKDLLKNPEYKKMVDEIMQEVLKVASIR</sequence>
<dbReference type="PANTHER" id="PTHR42693:SF53">
    <property type="entry name" value="ENDO-4-O-SULFATASE"/>
    <property type="match status" value="1"/>
</dbReference>
<reference evidence="7 8" key="1">
    <citation type="journal article" date="2010" name="J. Bacteriol.">
        <title>Genome sequence of Lentisphaera araneosa HTCC2155T, the type species of the order Lentisphaerales in the phylum Lentisphaerae.</title>
        <authorList>
            <person name="Thrash J.C."/>
            <person name="Cho J.C."/>
            <person name="Vergin K.L."/>
            <person name="Morris R.M."/>
            <person name="Giovannoni S.J."/>
        </authorList>
    </citation>
    <scope>NUCLEOTIDE SEQUENCE [LARGE SCALE GENOMIC DNA]</scope>
    <source>
        <strain evidence="7 8">HTCC2155</strain>
    </source>
</reference>
<keyword evidence="5" id="KW-0732">Signal</keyword>
<dbReference type="PANTHER" id="PTHR42693">
    <property type="entry name" value="ARYLSULFATASE FAMILY MEMBER"/>
    <property type="match status" value="1"/>
</dbReference>
<comment type="similarity">
    <text evidence="1">Belongs to the sulfatase family.</text>
</comment>
<dbReference type="PROSITE" id="PS00523">
    <property type="entry name" value="SULFATASE_1"/>
    <property type="match status" value="1"/>
</dbReference>
<feature type="chain" id="PRO_5002692286" evidence="5">
    <location>
        <begin position="18"/>
        <end position="520"/>
    </location>
</feature>
<organism evidence="7 8">
    <name type="scientific">Lentisphaera araneosa HTCC2155</name>
    <dbReference type="NCBI Taxonomy" id="313628"/>
    <lineage>
        <taxon>Bacteria</taxon>
        <taxon>Pseudomonadati</taxon>
        <taxon>Lentisphaerota</taxon>
        <taxon>Lentisphaeria</taxon>
        <taxon>Lentisphaerales</taxon>
        <taxon>Lentisphaeraceae</taxon>
        <taxon>Lentisphaera</taxon>
    </lineage>
</organism>
<proteinExistence type="inferred from homology"/>
<dbReference type="Gene3D" id="3.40.720.10">
    <property type="entry name" value="Alkaline Phosphatase, subunit A"/>
    <property type="match status" value="1"/>
</dbReference>
<feature type="signal peptide" evidence="5">
    <location>
        <begin position="1"/>
        <end position="17"/>
    </location>
</feature>
<dbReference type="Proteomes" id="UP000004947">
    <property type="component" value="Unassembled WGS sequence"/>
</dbReference>
<dbReference type="GO" id="GO:0004065">
    <property type="term" value="F:arylsulfatase activity"/>
    <property type="evidence" value="ECO:0007669"/>
    <property type="project" value="TreeGrafter"/>
</dbReference>
<protein>
    <submittedName>
        <fullName evidence="7">Arylsulfatase A</fullName>
    </submittedName>
</protein>
<dbReference type="EMBL" id="ABCK01000005">
    <property type="protein sequence ID" value="EDM28510.1"/>
    <property type="molecule type" value="Genomic_DNA"/>
</dbReference>
<evidence type="ECO:0000256" key="5">
    <source>
        <dbReference type="SAM" id="SignalP"/>
    </source>
</evidence>
<dbReference type="STRING" id="313628.LNTAR_11356"/>
<keyword evidence="8" id="KW-1185">Reference proteome</keyword>
<dbReference type="SUPFAM" id="SSF53649">
    <property type="entry name" value="Alkaline phosphatase-like"/>
    <property type="match status" value="1"/>
</dbReference>
<dbReference type="Gene3D" id="3.30.1120.10">
    <property type="match status" value="1"/>
</dbReference>
<evidence type="ECO:0000256" key="4">
    <source>
        <dbReference type="ARBA" id="ARBA00022837"/>
    </source>
</evidence>
<comment type="caution">
    <text evidence="7">The sequence shown here is derived from an EMBL/GenBank/DDBJ whole genome shotgun (WGS) entry which is preliminary data.</text>
</comment>
<accession>A6DJ74</accession>
<keyword evidence="4" id="KW-0106">Calcium</keyword>
<evidence type="ECO:0000256" key="3">
    <source>
        <dbReference type="ARBA" id="ARBA00022801"/>
    </source>
</evidence>
<gene>
    <name evidence="7" type="ORF">LNTAR_11356</name>
</gene>